<accession>A0ABS3HF33</accession>
<proteinExistence type="predicted"/>
<dbReference type="EMBL" id="JAFLVR010000016">
    <property type="protein sequence ID" value="MBO0452066.1"/>
    <property type="molecule type" value="Genomic_DNA"/>
</dbReference>
<name>A0ABS3HF33_9ENTE</name>
<evidence type="ECO:0000313" key="1">
    <source>
        <dbReference type="EMBL" id="MBO0452066.1"/>
    </source>
</evidence>
<dbReference type="Proteomes" id="UP000664495">
    <property type="component" value="Unassembled WGS sequence"/>
</dbReference>
<protein>
    <submittedName>
        <fullName evidence="1">Uncharacterized protein</fullName>
    </submittedName>
</protein>
<evidence type="ECO:0000313" key="2">
    <source>
        <dbReference type="Proteomes" id="UP000664495"/>
    </source>
</evidence>
<gene>
    <name evidence="1" type="ORF">JZO85_07285</name>
</gene>
<comment type="caution">
    <text evidence="1">The sequence shown here is derived from an EMBL/GenBank/DDBJ whole genome shotgun (WGS) entry which is preliminary data.</text>
</comment>
<reference evidence="1 2" key="1">
    <citation type="submission" date="2021-03" db="EMBL/GenBank/DDBJ databases">
        <title>Enterococcal diversity collection.</title>
        <authorList>
            <person name="Gilmore M.S."/>
            <person name="Schwartzman J."/>
            <person name="Van Tyne D."/>
            <person name="Martin M."/>
            <person name="Earl A.M."/>
            <person name="Manson A.L."/>
            <person name="Straub T."/>
            <person name="Salamzade R."/>
            <person name="Saavedra J."/>
            <person name="Lebreton F."/>
            <person name="Prichula J."/>
            <person name="Schaufler K."/>
            <person name="Gaca A."/>
            <person name="Sgardioli B."/>
            <person name="Wagenaar J."/>
            <person name="Strong T."/>
        </authorList>
    </citation>
    <scope>NUCLEOTIDE SEQUENCE [LARGE SCALE GENOMIC DNA]</scope>
    <source>
        <strain evidence="1 2">MJM16</strain>
    </source>
</reference>
<dbReference type="RefSeq" id="WP_207107845.1">
    <property type="nucleotide sequence ID" value="NZ_JAFLVR010000016.1"/>
</dbReference>
<organism evidence="1 2">
    <name type="scientific">Candidatus Enterococcus murrayae</name>
    <dbReference type="NCBI Taxonomy" id="2815321"/>
    <lineage>
        <taxon>Bacteria</taxon>
        <taxon>Bacillati</taxon>
        <taxon>Bacillota</taxon>
        <taxon>Bacilli</taxon>
        <taxon>Lactobacillales</taxon>
        <taxon>Enterococcaceae</taxon>
        <taxon>Enterococcus</taxon>
    </lineage>
</organism>
<keyword evidence="2" id="KW-1185">Reference proteome</keyword>
<sequence>MKKIIALDIDQFRVGISGSNYREVFSSLYSTVKKNTWKPSFFKDQSEIEGSEIKLEELSEPILWGLKKRQSRRSKAYHSFGDVLNNLEATETRQLVWTVLAYLAGNQRELFEEISENQLSCSLCIGVNSKSSMELSEMEHKFEGEYKTWIDGAELSILVNEVVLAPKSFCTILENEKQHATATDSSIQSFDGLNYIIDVSDHNVKCDIYDNGELIKSENISHGIYEFSDRIVQEYKTNCVQNNTRSFQIDRDMVYNMITSSESTLVVNGRQQIDLTALIDAEIAEETKKVLSYLTKDQDVQYADNIIVRDLSRGIINQETVNQYLENFGLNCVSIENKSAQGIYTFGTIFFGDDFLDSNDEDQGTQSENALQTVNSEKIEQTNDMETSNAASVEVEMAVVQGVDEHVADSEQHSATIDDTGIQDETIVEASEEIEDILKEQNELLSSLIHFEDNSL</sequence>